<evidence type="ECO:0000256" key="1">
    <source>
        <dbReference type="SAM" id="Coils"/>
    </source>
</evidence>
<dbReference type="KEGG" id="mbe:MBM_01530"/>
<feature type="compositionally biased region" description="Low complexity" evidence="2">
    <location>
        <begin position="359"/>
        <end position="370"/>
    </location>
</feature>
<dbReference type="HOGENOM" id="CLU_492639_0_0_1"/>
<gene>
    <name evidence="3" type="ORF">MBM_01530</name>
</gene>
<feature type="region of interest" description="Disordered" evidence="2">
    <location>
        <begin position="1"/>
        <end position="23"/>
    </location>
</feature>
<organism evidence="3 4">
    <name type="scientific">Marssonina brunnea f. sp. multigermtubi (strain MB_m1)</name>
    <name type="common">Marssonina leaf spot fungus</name>
    <dbReference type="NCBI Taxonomy" id="1072389"/>
    <lineage>
        <taxon>Eukaryota</taxon>
        <taxon>Fungi</taxon>
        <taxon>Dikarya</taxon>
        <taxon>Ascomycota</taxon>
        <taxon>Pezizomycotina</taxon>
        <taxon>Leotiomycetes</taxon>
        <taxon>Helotiales</taxon>
        <taxon>Drepanopezizaceae</taxon>
        <taxon>Drepanopeziza</taxon>
    </lineage>
</organism>
<keyword evidence="4" id="KW-1185">Reference proteome</keyword>
<dbReference type="Proteomes" id="UP000006753">
    <property type="component" value="Unassembled WGS sequence"/>
</dbReference>
<feature type="region of interest" description="Disordered" evidence="2">
    <location>
        <begin position="311"/>
        <end position="443"/>
    </location>
</feature>
<feature type="compositionally biased region" description="Low complexity" evidence="2">
    <location>
        <begin position="8"/>
        <end position="18"/>
    </location>
</feature>
<feature type="coiled-coil region" evidence="1">
    <location>
        <begin position="264"/>
        <end position="291"/>
    </location>
</feature>
<accession>K1XJH5</accession>
<evidence type="ECO:0000313" key="3">
    <source>
        <dbReference type="EMBL" id="EKD20848.1"/>
    </source>
</evidence>
<dbReference type="AlphaFoldDB" id="K1XJH5"/>
<keyword evidence="1" id="KW-0175">Coiled coil</keyword>
<protein>
    <submittedName>
        <fullName evidence="3">Uncharacterized protein</fullName>
    </submittedName>
</protein>
<evidence type="ECO:0000256" key="2">
    <source>
        <dbReference type="SAM" id="MobiDB-lite"/>
    </source>
</evidence>
<feature type="compositionally biased region" description="Acidic residues" evidence="2">
    <location>
        <begin position="430"/>
        <end position="440"/>
    </location>
</feature>
<feature type="region of interest" description="Disordered" evidence="2">
    <location>
        <begin position="505"/>
        <end position="553"/>
    </location>
</feature>
<dbReference type="EMBL" id="JH921429">
    <property type="protein sequence ID" value="EKD20848.1"/>
    <property type="molecule type" value="Genomic_DNA"/>
</dbReference>
<dbReference type="GeneID" id="18757465"/>
<dbReference type="InParanoid" id="K1XJH5"/>
<evidence type="ECO:0000313" key="4">
    <source>
        <dbReference type="Proteomes" id="UP000006753"/>
    </source>
</evidence>
<name>K1XJH5_MARBU</name>
<proteinExistence type="predicted"/>
<sequence>MEVHKHPSSSTTGTSQPPLRRRKSVRLQLSTKTLPSTCDKPVLPAAARYLYLETRRPRITQAVMRRGRRRQRRGPVLARAVKARICLAENGARVLNAVPAAALAVVIPAHTLRFALTPTTSGSICVGGGGASARRSEAPSPESVRAGRAIGIGPRQSFGYIPAWGDLWQPFLNHAKGDKKAERFSYGKVRNQGRRLRGEELSPRFEDGVPKEVGWNGGLWQREEGGEGACAIVASKVGDAGDVEGSKPRGKKGLVLHVDTPGFVEKSQAGIEKEEGERVELELEKVATRKENTEAGATRLLHDDLISIMSNGSVRSTESPEPEDAARESARNSEVGVGDPQPATSTQDDAGMDLEADLEAALNAELFGNSDSEEEEKEGNGEEASKSKDFPQEEVHDEEQWGDCATADDYWQQFGHESTPVDGVTPRELQDEDVVMDDDDSSARTRLHFEQSQEVDAKGPPFILKVEPPDTETPDWSGHATEQAYWQQFEHNDKADIPQLHVHGGEETVDASDREEWGDYQTSDDYWAQFDKPSPRFVDSYHERQPGPEVKIP</sequence>
<feature type="compositionally biased region" description="Basic and acidic residues" evidence="2">
    <location>
        <begin position="539"/>
        <end position="553"/>
    </location>
</feature>
<feature type="compositionally biased region" description="Basic and acidic residues" evidence="2">
    <location>
        <begin position="505"/>
        <end position="517"/>
    </location>
</feature>
<feature type="compositionally biased region" description="Basic and acidic residues" evidence="2">
    <location>
        <begin position="378"/>
        <end position="394"/>
    </location>
</feature>
<reference evidence="3 4" key="1">
    <citation type="journal article" date="2012" name="BMC Genomics">
        <title>Sequencing the genome of Marssonina brunnea reveals fungus-poplar co-evolution.</title>
        <authorList>
            <person name="Zhu S."/>
            <person name="Cao Y.-Z."/>
            <person name="Jiang C."/>
            <person name="Tan B.-Y."/>
            <person name="Wang Z."/>
            <person name="Feng S."/>
            <person name="Zhang L."/>
            <person name="Su X.-H."/>
            <person name="Brejova B."/>
            <person name="Vinar T."/>
            <person name="Xu M."/>
            <person name="Wang M.-X."/>
            <person name="Zhang S.-G."/>
            <person name="Huang M.-R."/>
            <person name="Wu R."/>
            <person name="Zhou Y."/>
        </authorList>
    </citation>
    <scope>NUCLEOTIDE SEQUENCE [LARGE SCALE GENOMIC DNA]</scope>
    <source>
        <strain evidence="3 4">MB_m1</strain>
    </source>
</reference>